<dbReference type="PRINTS" id="PR00377">
    <property type="entry name" value="IMPHPHTASES"/>
</dbReference>
<evidence type="ECO:0000256" key="6">
    <source>
        <dbReference type="ARBA" id="ARBA00022842"/>
    </source>
</evidence>
<sequence>MGRFQTDVEVSLKGRANVVTDADLASERLILDYVSEEYPDFGILSEESEPVAGTSPYTWVVDPIDGTRNFAEGIPHFCIVVAISDGDQVVCGVTYDPVRDEMFAAQRGRGATLNGEPMQVSDREDIDEAVLGFDLGYDFGQAKHLLELAADVWPRVQGYRLMGAGALGLAYAACGRIDLYFHHSLSAWDIASGVLLAREAGGAVLDRATLEDATLFSPGLIVSNPSLVKQFLALTEGSTWRSM</sequence>
<keyword evidence="10" id="KW-1185">Reference proteome</keyword>
<dbReference type="AlphaFoldDB" id="A0AA35TZA2"/>
<accession>A0AA35TZA2</accession>
<dbReference type="GO" id="GO:0046854">
    <property type="term" value="P:phosphatidylinositol phosphate biosynthetic process"/>
    <property type="evidence" value="ECO:0007669"/>
    <property type="project" value="InterPro"/>
</dbReference>
<dbReference type="SUPFAM" id="SSF56655">
    <property type="entry name" value="Carbohydrate phosphatase"/>
    <property type="match status" value="1"/>
</dbReference>
<comment type="cofactor">
    <cofactor evidence="2 7 8">
        <name>Mg(2+)</name>
        <dbReference type="ChEBI" id="CHEBI:18420"/>
    </cofactor>
</comment>
<dbReference type="PROSITE" id="PS00630">
    <property type="entry name" value="IMP_2"/>
    <property type="match status" value="1"/>
</dbReference>
<dbReference type="Gene3D" id="3.30.540.10">
    <property type="entry name" value="Fructose-1,6-Bisphosphatase, subunit A, domain 1"/>
    <property type="match status" value="1"/>
</dbReference>
<gene>
    <name evidence="9" type="ORF">GBAR_LOCUS31206</name>
</gene>
<evidence type="ECO:0000256" key="1">
    <source>
        <dbReference type="ARBA" id="ARBA00001033"/>
    </source>
</evidence>
<feature type="binding site" evidence="7">
    <location>
        <position position="62"/>
    </location>
    <ligand>
        <name>Mg(2+)</name>
        <dbReference type="ChEBI" id="CHEBI:18420"/>
        <label>1</label>
        <note>catalytic</note>
    </ligand>
</feature>
<comment type="similarity">
    <text evidence="3 8">Belongs to the inositol monophosphatase superfamily.</text>
</comment>
<evidence type="ECO:0000256" key="2">
    <source>
        <dbReference type="ARBA" id="ARBA00001946"/>
    </source>
</evidence>
<feature type="binding site" evidence="7">
    <location>
        <position position="189"/>
    </location>
    <ligand>
        <name>Mg(2+)</name>
        <dbReference type="ChEBI" id="CHEBI:18420"/>
        <label>1</label>
        <note>catalytic</note>
    </ligand>
</feature>
<dbReference type="EC" id="3.1.3.25" evidence="8"/>
<protein>
    <recommendedName>
        <fullName evidence="8">Inositol-1-monophosphatase</fullName>
        <ecNumber evidence="8">3.1.3.25</ecNumber>
    </recommendedName>
</protein>
<dbReference type="PANTHER" id="PTHR20854:SF4">
    <property type="entry name" value="INOSITOL-1-MONOPHOSPHATASE-RELATED"/>
    <property type="match status" value="1"/>
</dbReference>
<reference evidence="9" key="1">
    <citation type="submission" date="2023-03" db="EMBL/GenBank/DDBJ databases">
        <authorList>
            <person name="Steffen K."/>
            <person name="Cardenas P."/>
        </authorList>
    </citation>
    <scope>NUCLEOTIDE SEQUENCE</scope>
</reference>
<dbReference type="CDD" id="cd01639">
    <property type="entry name" value="IMPase"/>
    <property type="match status" value="1"/>
</dbReference>
<organism evidence="9 10">
    <name type="scientific">Geodia barretti</name>
    <name type="common">Barrett's horny sponge</name>
    <dbReference type="NCBI Taxonomy" id="519541"/>
    <lineage>
        <taxon>Eukaryota</taxon>
        <taxon>Metazoa</taxon>
        <taxon>Porifera</taxon>
        <taxon>Demospongiae</taxon>
        <taxon>Heteroscleromorpha</taxon>
        <taxon>Tetractinellida</taxon>
        <taxon>Astrophorina</taxon>
        <taxon>Geodiidae</taxon>
        <taxon>Geodia</taxon>
    </lineage>
</organism>
<keyword evidence="4 7" id="KW-0479">Metal-binding</keyword>
<dbReference type="InterPro" id="IPR020550">
    <property type="entry name" value="Inositol_monophosphatase_CS"/>
</dbReference>
<feature type="binding site" evidence="7">
    <location>
        <position position="46"/>
    </location>
    <ligand>
        <name>Mg(2+)</name>
        <dbReference type="ChEBI" id="CHEBI:18420"/>
        <label>1</label>
        <note>catalytic</note>
    </ligand>
</feature>
<dbReference type="GO" id="GO:0007165">
    <property type="term" value="P:signal transduction"/>
    <property type="evidence" value="ECO:0007669"/>
    <property type="project" value="TreeGrafter"/>
</dbReference>
<dbReference type="GO" id="GO:0046872">
    <property type="term" value="F:metal ion binding"/>
    <property type="evidence" value="ECO:0007669"/>
    <property type="project" value="UniProtKB-KW"/>
</dbReference>
<dbReference type="InterPro" id="IPR000760">
    <property type="entry name" value="Inositol_monophosphatase-like"/>
</dbReference>
<keyword evidence="6 7" id="KW-0460">Magnesium</keyword>
<evidence type="ECO:0000256" key="8">
    <source>
        <dbReference type="RuleBase" id="RU364068"/>
    </source>
</evidence>
<evidence type="ECO:0000256" key="4">
    <source>
        <dbReference type="ARBA" id="ARBA00022723"/>
    </source>
</evidence>
<dbReference type="GO" id="GO:0006020">
    <property type="term" value="P:inositol metabolic process"/>
    <property type="evidence" value="ECO:0007669"/>
    <property type="project" value="TreeGrafter"/>
</dbReference>
<dbReference type="Pfam" id="PF00459">
    <property type="entry name" value="Inositol_P"/>
    <property type="match status" value="1"/>
</dbReference>
<dbReference type="Gene3D" id="3.40.190.80">
    <property type="match status" value="1"/>
</dbReference>
<dbReference type="FunFam" id="3.30.540.10:FF:000003">
    <property type="entry name" value="Inositol-1-monophosphatase"/>
    <property type="match status" value="1"/>
</dbReference>
<evidence type="ECO:0000256" key="5">
    <source>
        <dbReference type="ARBA" id="ARBA00022801"/>
    </source>
</evidence>
<comment type="pathway">
    <text evidence="8">Polyol metabolism; myo-inositol biosynthesis; myo-inositol from D-glucose 6-phosphate: step 2/2.</text>
</comment>
<evidence type="ECO:0000256" key="7">
    <source>
        <dbReference type="PIRSR" id="PIRSR600760-2"/>
    </source>
</evidence>
<dbReference type="GO" id="GO:0008934">
    <property type="term" value="F:inositol monophosphate 1-phosphatase activity"/>
    <property type="evidence" value="ECO:0007669"/>
    <property type="project" value="InterPro"/>
</dbReference>
<dbReference type="EMBL" id="CASHTH010004428">
    <property type="protein sequence ID" value="CAI8057253.1"/>
    <property type="molecule type" value="Genomic_DNA"/>
</dbReference>
<dbReference type="PANTHER" id="PTHR20854">
    <property type="entry name" value="INOSITOL MONOPHOSPHATASE"/>
    <property type="match status" value="1"/>
</dbReference>
<keyword evidence="5 8" id="KW-0378">Hydrolase</keyword>
<dbReference type="InterPro" id="IPR033942">
    <property type="entry name" value="IMPase"/>
</dbReference>
<name>A0AA35TZA2_GEOBA</name>
<dbReference type="Proteomes" id="UP001174909">
    <property type="component" value="Unassembled WGS sequence"/>
</dbReference>
<comment type="catalytic activity">
    <reaction evidence="1 8">
        <text>a myo-inositol phosphate + H2O = myo-inositol + phosphate</text>
        <dbReference type="Rhea" id="RHEA:24056"/>
        <dbReference type="ChEBI" id="CHEBI:15377"/>
        <dbReference type="ChEBI" id="CHEBI:17268"/>
        <dbReference type="ChEBI" id="CHEBI:43474"/>
        <dbReference type="ChEBI" id="CHEBI:84139"/>
        <dbReference type="EC" id="3.1.3.25"/>
    </reaction>
</comment>
<evidence type="ECO:0000313" key="10">
    <source>
        <dbReference type="Proteomes" id="UP001174909"/>
    </source>
</evidence>
<comment type="caution">
    <text evidence="9">The sequence shown here is derived from an EMBL/GenBank/DDBJ whole genome shotgun (WGS) entry which is preliminary data.</text>
</comment>
<feature type="binding site" evidence="7">
    <location>
        <position position="65"/>
    </location>
    <ligand>
        <name>Mg(2+)</name>
        <dbReference type="ChEBI" id="CHEBI:18420"/>
        <label>1</label>
        <note>catalytic</note>
    </ligand>
</feature>
<evidence type="ECO:0000313" key="9">
    <source>
        <dbReference type="EMBL" id="CAI8057253.1"/>
    </source>
</evidence>
<proteinExistence type="inferred from homology"/>
<feature type="binding site" evidence="7">
    <location>
        <position position="64"/>
    </location>
    <ligand>
        <name>Mg(2+)</name>
        <dbReference type="ChEBI" id="CHEBI:18420"/>
        <label>1</label>
        <note>catalytic</note>
    </ligand>
</feature>
<evidence type="ECO:0000256" key="3">
    <source>
        <dbReference type="ARBA" id="ARBA00009759"/>
    </source>
</evidence>